<evidence type="ECO:0000313" key="7">
    <source>
        <dbReference type="Proteomes" id="UP000501053"/>
    </source>
</evidence>
<dbReference type="InterPro" id="IPR023214">
    <property type="entry name" value="HAD_sf"/>
</dbReference>
<evidence type="ECO:0000313" key="5">
    <source>
        <dbReference type="EMBL" id="BCA92656.1"/>
    </source>
</evidence>
<dbReference type="Pfam" id="PF13419">
    <property type="entry name" value="HAD_2"/>
    <property type="match status" value="1"/>
</dbReference>
<protein>
    <recommendedName>
        <fullName evidence="4">phosphoglycolate phosphatase</fullName>
        <ecNumber evidence="4">3.1.3.18</ecNumber>
    </recommendedName>
</protein>
<proteinExistence type="inferred from homology"/>
<comment type="catalytic activity">
    <reaction evidence="1">
        <text>2-phosphoglycolate + H2O = glycolate + phosphate</text>
        <dbReference type="Rhea" id="RHEA:14369"/>
        <dbReference type="ChEBI" id="CHEBI:15377"/>
        <dbReference type="ChEBI" id="CHEBI:29805"/>
        <dbReference type="ChEBI" id="CHEBI:43474"/>
        <dbReference type="ChEBI" id="CHEBI:58033"/>
        <dbReference type="EC" id="3.1.3.18"/>
    </reaction>
</comment>
<gene>
    <name evidence="6" type="ORF">HMEPL2_28420</name>
    <name evidence="5" type="ORF">HMSLTHF_24310</name>
</gene>
<name>A0A6F8XDM5_9GAMM</name>
<dbReference type="GO" id="GO:0008967">
    <property type="term" value="F:phosphoglycolate phosphatase activity"/>
    <property type="evidence" value="ECO:0007669"/>
    <property type="project" value="UniProtKB-EC"/>
</dbReference>
<dbReference type="InterPro" id="IPR036412">
    <property type="entry name" value="HAD-like_sf"/>
</dbReference>
<dbReference type="InterPro" id="IPR023198">
    <property type="entry name" value="PGP-like_dom2"/>
</dbReference>
<evidence type="ECO:0000313" key="8">
    <source>
        <dbReference type="Proteomes" id="UP000503197"/>
    </source>
</evidence>
<organism evidence="6 7">
    <name type="scientific">Vreelandella aquamarina</name>
    <dbReference type="NCBI Taxonomy" id="77097"/>
    <lineage>
        <taxon>Bacteria</taxon>
        <taxon>Pseudomonadati</taxon>
        <taxon>Pseudomonadota</taxon>
        <taxon>Gammaproteobacteria</taxon>
        <taxon>Oceanospirillales</taxon>
        <taxon>Halomonadaceae</taxon>
        <taxon>Vreelandella</taxon>
    </lineage>
</organism>
<keyword evidence="7" id="KW-1185">Reference proteome</keyword>
<comment type="pathway">
    <text evidence="2">Organic acid metabolism; glycolate biosynthesis; glycolate from 2-phosphoglycolate: step 1/1.</text>
</comment>
<reference evidence="5 8" key="1">
    <citation type="submission" date="2020-02" db="EMBL/GenBank/DDBJ databases">
        <title>Complete Genome Sequence of Halomonas meridiana strain BAA-801, Isolated from Deep Sea Thermal Vent.</title>
        <authorList>
            <person name="Takahashi Y."/>
            <person name="Takahashi H."/>
            <person name="Galipon J."/>
            <person name="Arakawa K."/>
        </authorList>
    </citation>
    <scope>NUCLEOTIDE SEQUENCE [LARGE SCALE GENOMIC DNA]</scope>
    <source>
        <strain evidence="5 8">Slthf1</strain>
    </source>
</reference>
<dbReference type="EMBL" id="AP022821">
    <property type="protein sequence ID" value="BCA92656.1"/>
    <property type="molecule type" value="Genomic_DNA"/>
</dbReference>
<reference evidence="6 7" key="2">
    <citation type="submission" date="2020-03" db="EMBL/GenBank/DDBJ databases">
        <title>Complete Genome Sequence of Halomonas meridiana strain Eplume2, isolated from hydrothermal-plume in the north east Pacific Ocean.</title>
        <authorList>
            <person name="Kurihara Y."/>
            <person name="Kawai S."/>
            <person name="Sakai A."/>
            <person name="Galipon J."/>
            <person name="Arakawa K."/>
        </authorList>
    </citation>
    <scope>NUCLEOTIDE SEQUENCE [LARGE SCALE GENOMIC DNA]</scope>
    <source>
        <strain evidence="6 7">Eplume2</strain>
    </source>
</reference>
<dbReference type="SFLD" id="SFLDG01129">
    <property type="entry name" value="C1.5:_HAD__Beta-PGM__Phosphata"/>
    <property type="match status" value="1"/>
</dbReference>
<dbReference type="PANTHER" id="PTHR43434">
    <property type="entry name" value="PHOSPHOGLYCOLATE PHOSPHATASE"/>
    <property type="match status" value="1"/>
</dbReference>
<dbReference type="EC" id="3.1.3.18" evidence="4"/>
<dbReference type="SFLD" id="SFLDS00003">
    <property type="entry name" value="Haloacid_Dehalogenase"/>
    <property type="match status" value="1"/>
</dbReference>
<dbReference type="Gene3D" id="3.40.50.1000">
    <property type="entry name" value="HAD superfamily/HAD-like"/>
    <property type="match status" value="1"/>
</dbReference>
<accession>A0A6F8XDM5</accession>
<dbReference type="AlphaFoldDB" id="A0A6F8XDM5"/>
<dbReference type="Gene3D" id="1.10.150.240">
    <property type="entry name" value="Putative phosphatase, domain 2"/>
    <property type="match status" value="1"/>
</dbReference>
<dbReference type="Proteomes" id="UP000501053">
    <property type="component" value="Chromosome"/>
</dbReference>
<dbReference type="SUPFAM" id="SSF56784">
    <property type="entry name" value="HAD-like"/>
    <property type="match status" value="1"/>
</dbReference>
<evidence type="ECO:0000256" key="3">
    <source>
        <dbReference type="ARBA" id="ARBA00006171"/>
    </source>
</evidence>
<dbReference type="RefSeq" id="WP_062375847.1">
    <property type="nucleotide sequence ID" value="NZ_AP022821.1"/>
</dbReference>
<evidence type="ECO:0000256" key="4">
    <source>
        <dbReference type="ARBA" id="ARBA00013078"/>
    </source>
</evidence>
<evidence type="ECO:0000313" key="6">
    <source>
        <dbReference type="EMBL" id="BCB72491.1"/>
    </source>
</evidence>
<evidence type="ECO:0000256" key="2">
    <source>
        <dbReference type="ARBA" id="ARBA00004818"/>
    </source>
</evidence>
<dbReference type="GO" id="GO:0006281">
    <property type="term" value="P:DNA repair"/>
    <property type="evidence" value="ECO:0007669"/>
    <property type="project" value="TreeGrafter"/>
</dbReference>
<dbReference type="EMBL" id="AP022869">
    <property type="protein sequence ID" value="BCB72491.1"/>
    <property type="molecule type" value="Genomic_DNA"/>
</dbReference>
<dbReference type="PANTHER" id="PTHR43434:SF1">
    <property type="entry name" value="PHOSPHOGLYCOLATE PHOSPHATASE"/>
    <property type="match status" value="1"/>
</dbReference>
<evidence type="ECO:0000256" key="1">
    <source>
        <dbReference type="ARBA" id="ARBA00000830"/>
    </source>
</evidence>
<sequence>MEMQKILYVFDFDGVIADSLDVCLSTVKLIAREFNLNADVISDDIWEVINNVTFDSLGRYLGLDEIESLRFADKVLQRMIENRAANLFNGMPALLSELALTGVVCILSASHRIAIERSLNEVNIHHVISDIFGGETRGSKAEKLKILQVRYGVEPCACWMIGDAASDIAAARDAGCNSIAVGWGWQSRERLKFASPDAFVDSVPALHDFLTAVVSSNI</sequence>
<dbReference type="InterPro" id="IPR041492">
    <property type="entry name" value="HAD_2"/>
</dbReference>
<dbReference type="Proteomes" id="UP000503197">
    <property type="component" value="Chromosome"/>
</dbReference>
<comment type="similarity">
    <text evidence="3">Belongs to the HAD-like hydrolase superfamily. CbbY/CbbZ/Gph/YieH family.</text>
</comment>
<dbReference type="InterPro" id="IPR050155">
    <property type="entry name" value="HAD-like_hydrolase_sf"/>
</dbReference>